<dbReference type="Proteomes" id="UP000011747">
    <property type="component" value="Unassembled WGS sequence"/>
</dbReference>
<name>G9QMT8_9BACI</name>
<dbReference type="Pfam" id="PF04539">
    <property type="entry name" value="Sigma70_r3"/>
    <property type="match status" value="1"/>
</dbReference>
<dbReference type="InterPro" id="IPR007627">
    <property type="entry name" value="RNA_pol_sigma70_r2"/>
</dbReference>
<accession>G9QMT8</accession>
<proteinExistence type="predicted"/>
<dbReference type="InterPro" id="IPR014284">
    <property type="entry name" value="RNA_pol_sigma-70_dom"/>
</dbReference>
<dbReference type="PATRIC" id="fig|665952.3.peg.2418"/>
<evidence type="ECO:0000313" key="6">
    <source>
        <dbReference type="EMBL" id="EHL76909.1"/>
    </source>
</evidence>
<dbReference type="HOGENOM" id="CLU_014793_8_1_9"/>
<dbReference type="SUPFAM" id="SSF88659">
    <property type="entry name" value="Sigma3 and sigma4 domains of RNA polymerase sigma factors"/>
    <property type="match status" value="2"/>
</dbReference>
<dbReference type="NCBIfam" id="NF005809">
    <property type="entry name" value="PRK07670.1"/>
    <property type="match status" value="1"/>
</dbReference>
<evidence type="ECO:0000256" key="2">
    <source>
        <dbReference type="ARBA" id="ARBA00023082"/>
    </source>
</evidence>
<evidence type="ECO:0000256" key="1">
    <source>
        <dbReference type="ARBA" id="ARBA00023015"/>
    </source>
</evidence>
<dbReference type="GO" id="GO:0003677">
    <property type="term" value="F:DNA binding"/>
    <property type="evidence" value="ECO:0007669"/>
    <property type="project" value="UniProtKB-KW"/>
</dbReference>
<dbReference type="GO" id="GO:0006352">
    <property type="term" value="P:DNA-templated transcription initiation"/>
    <property type="evidence" value="ECO:0007669"/>
    <property type="project" value="InterPro"/>
</dbReference>
<evidence type="ECO:0000256" key="4">
    <source>
        <dbReference type="ARBA" id="ARBA00023163"/>
    </source>
</evidence>
<dbReference type="Gene3D" id="1.10.1740.10">
    <property type="match status" value="1"/>
</dbReference>
<dbReference type="GO" id="GO:0003899">
    <property type="term" value="F:DNA-directed RNA polymerase activity"/>
    <property type="evidence" value="ECO:0007669"/>
    <property type="project" value="InterPro"/>
</dbReference>
<evidence type="ECO:0000259" key="5">
    <source>
        <dbReference type="PROSITE" id="PS00716"/>
    </source>
</evidence>
<organism evidence="6 7">
    <name type="scientific">Bacillus smithii 7_3_47FAA</name>
    <dbReference type="NCBI Taxonomy" id="665952"/>
    <lineage>
        <taxon>Bacteria</taxon>
        <taxon>Bacillati</taxon>
        <taxon>Bacillota</taxon>
        <taxon>Bacilli</taxon>
        <taxon>Bacillales</taxon>
        <taxon>Bacillaceae</taxon>
        <taxon>Bacillus</taxon>
    </lineage>
</organism>
<dbReference type="PANTHER" id="PTHR30385">
    <property type="entry name" value="SIGMA FACTOR F FLAGELLAR"/>
    <property type="match status" value="1"/>
</dbReference>
<dbReference type="PANTHER" id="PTHR30385:SF7">
    <property type="entry name" value="RNA POLYMERASE SIGMA FACTOR FLIA"/>
    <property type="match status" value="1"/>
</dbReference>
<evidence type="ECO:0000313" key="7">
    <source>
        <dbReference type="Proteomes" id="UP000011747"/>
    </source>
</evidence>
<keyword evidence="1" id="KW-0805">Transcription regulation</keyword>
<reference evidence="6 7" key="1">
    <citation type="submission" date="2011-09" db="EMBL/GenBank/DDBJ databases">
        <title>The Genome Sequence of Bacillus smithii 7_3_47FAA.</title>
        <authorList>
            <consortium name="The Broad Institute Genome Sequencing Platform"/>
            <person name="Earl A."/>
            <person name="Ward D."/>
            <person name="Feldgarden M."/>
            <person name="Gevers D."/>
            <person name="Daigneault M."/>
            <person name="Strauss J."/>
            <person name="Allen-Vercoe E."/>
            <person name="Young S.K."/>
            <person name="Zeng Q."/>
            <person name="Gargeya S."/>
            <person name="Fitzgerald M."/>
            <person name="Haas B."/>
            <person name="Abouelleil A."/>
            <person name="Alvarado L."/>
            <person name="Arachchi H.M."/>
            <person name="Berlin A."/>
            <person name="Brown A."/>
            <person name="Chapman S.B."/>
            <person name="Chen Z."/>
            <person name="Dunbar C."/>
            <person name="Freedman E."/>
            <person name="Gearin G."/>
            <person name="Goldberg J."/>
            <person name="Griggs A."/>
            <person name="Gujja S."/>
            <person name="Heiman D."/>
            <person name="Howarth C."/>
            <person name="Larson L."/>
            <person name="Lui A."/>
            <person name="MacDonald P.J.P."/>
            <person name="Montmayeur A."/>
            <person name="Murphy C."/>
            <person name="Neiman D."/>
            <person name="Pearson M."/>
            <person name="Priest M."/>
            <person name="Roberts A."/>
            <person name="Saif S."/>
            <person name="Shea T."/>
            <person name="Shenoy N."/>
            <person name="Sisk P."/>
            <person name="Stolte C."/>
            <person name="Sykes S."/>
            <person name="Wortman J."/>
            <person name="Nusbaum C."/>
            <person name="Birren B."/>
        </authorList>
    </citation>
    <scope>NUCLEOTIDE SEQUENCE [LARGE SCALE GENOMIC DNA]</scope>
    <source>
        <strain evidence="6 7">7_3_47FAA</strain>
    </source>
</reference>
<dbReference type="PRINTS" id="PR00046">
    <property type="entry name" value="SIGMA70FCT"/>
</dbReference>
<dbReference type="EMBL" id="ACWF01000120">
    <property type="protein sequence ID" value="EHL76909.1"/>
    <property type="molecule type" value="Genomic_DNA"/>
</dbReference>
<dbReference type="PROSITE" id="PS00716">
    <property type="entry name" value="SIGMA70_2"/>
    <property type="match status" value="1"/>
</dbReference>
<dbReference type="NCBIfam" id="TIGR02479">
    <property type="entry name" value="FliA_WhiG"/>
    <property type="match status" value="1"/>
</dbReference>
<protein>
    <submittedName>
        <fullName evidence="6">FliA/WhiG family RNA polymerase sigma factor</fullName>
    </submittedName>
</protein>
<dbReference type="NCBIfam" id="NF005413">
    <property type="entry name" value="PRK06986.1"/>
    <property type="match status" value="1"/>
</dbReference>
<keyword evidence="4" id="KW-0804">Transcription</keyword>
<sequence length="260" mass="30264">MIDVQLVEEKKWWDLWLTSRDPDAGDLLVKRYTPLVSYHVQRLSVHMPKNVSRDELKSLGFLGLVDALTKFDPSRDLKFDTYASFRIRGAILDGLRKEDWLPRGTREKAKKIELKIEELEQQFLRHVTAEEVANELDMSVEELQQIMAEYYTANILSMDDQIKDQEEMDGKGYDIKDDRISTPEEEVVKEELIQELSREIAGLSEKEKLVLSLFYQEELTLTEIGEILNLSTSRISQIHSKALFKLRNKLKKVSGIPFRC</sequence>
<dbReference type="InterPro" id="IPR000943">
    <property type="entry name" value="RNA_pol_sigma70"/>
</dbReference>
<dbReference type="Gene3D" id="1.20.140.160">
    <property type="match status" value="1"/>
</dbReference>
<keyword evidence="7" id="KW-1185">Reference proteome</keyword>
<dbReference type="SUPFAM" id="SSF88946">
    <property type="entry name" value="Sigma2 domain of RNA polymerase sigma factors"/>
    <property type="match status" value="1"/>
</dbReference>
<gene>
    <name evidence="6" type="ORF">HMPREF1015_00855</name>
</gene>
<dbReference type="GO" id="GO:0016987">
    <property type="term" value="F:sigma factor activity"/>
    <property type="evidence" value="ECO:0007669"/>
    <property type="project" value="UniProtKB-KW"/>
</dbReference>
<evidence type="ECO:0000256" key="3">
    <source>
        <dbReference type="ARBA" id="ARBA00023125"/>
    </source>
</evidence>
<comment type="caution">
    <text evidence="6">The sequence shown here is derived from an EMBL/GenBank/DDBJ whole genome shotgun (WGS) entry which is preliminary data.</text>
</comment>
<dbReference type="InterPro" id="IPR007624">
    <property type="entry name" value="RNA_pol_sigma70_r3"/>
</dbReference>
<dbReference type="NCBIfam" id="TIGR02937">
    <property type="entry name" value="sigma70-ECF"/>
    <property type="match status" value="1"/>
</dbReference>
<dbReference type="CDD" id="cd06171">
    <property type="entry name" value="Sigma70_r4"/>
    <property type="match status" value="1"/>
</dbReference>
<dbReference type="PIRSF" id="PIRSF000770">
    <property type="entry name" value="RNA_pol_sigma-SigE/K"/>
    <property type="match status" value="1"/>
</dbReference>
<feature type="domain" description="RNA polymerase sigma-70" evidence="5">
    <location>
        <begin position="220"/>
        <end position="246"/>
    </location>
</feature>
<dbReference type="InterPro" id="IPR007630">
    <property type="entry name" value="RNA_pol_sigma70_r4"/>
</dbReference>
<dbReference type="Pfam" id="PF04542">
    <property type="entry name" value="Sigma70_r2"/>
    <property type="match status" value="1"/>
</dbReference>
<dbReference type="InterPro" id="IPR013325">
    <property type="entry name" value="RNA_pol_sigma_r2"/>
</dbReference>
<dbReference type="InterPro" id="IPR013324">
    <property type="entry name" value="RNA_pol_sigma_r3/r4-like"/>
</dbReference>
<keyword evidence="2" id="KW-0731">Sigma factor</keyword>
<dbReference type="AlphaFoldDB" id="G9QMT8"/>
<keyword evidence="3" id="KW-0238">DNA-binding</keyword>
<dbReference type="RefSeq" id="WP_003354607.1">
    <property type="nucleotide sequence ID" value="NZ_JH414757.1"/>
</dbReference>
<dbReference type="Pfam" id="PF04545">
    <property type="entry name" value="Sigma70_r4"/>
    <property type="match status" value="1"/>
</dbReference>
<dbReference type="InterPro" id="IPR012845">
    <property type="entry name" value="RNA_pol_sigma_FliA_WhiG"/>
</dbReference>